<evidence type="ECO:0000313" key="9">
    <source>
        <dbReference type="EMBL" id="GBM50710.1"/>
    </source>
</evidence>
<dbReference type="GO" id="GO:0042791">
    <property type="term" value="P:5S class rRNA transcription by RNA polymerase III"/>
    <property type="evidence" value="ECO:0007669"/>
    <property type="project" value="TreeGrafter"/>
</dbReference>
<comment type="caution">
    <text evidence="9">The sequence shown here is derived from an EMBL/GenBank/DDBJ whole genome shotgun (WGS) entry which is preliminary data.</text>
</comment>
<evidence type="ECO:0000259" key="8">
    <source>
        <dbReference type="Pfam" id="PF24101"/>
    </source>
</evidence>
<dbReference type="Pfam" id="PF04182">
    <property type="entry name" value="B-block_TFIIIC"/>
    <property type="match status" value="1"/>
</dbReference>
<feature type="region of interest" description="Disordered" evidence="6">
    <location>
        <begin position="1470"/>
        <end position="1497"/>
    </location>
</feature>
<feature type="domain" description="GTF3C1 extended winged-helix" evidence="8">
    <location>
        <begin position="571"/>
        <end position="673"/>
    </location>
</feature>
<gene>
    <name evidence="9" type="primary">Gtf3c1_2</name>
    <name evidence="9" type="ORF">AVEN_111022_1</name>
</gene>
<dbReference type="PANTHER" id="PTHR15180:SF1">
    <property type="entry name" value="GENERAL TRANSCRIPTION FACTOR 3C POLYPEPTIDE 1"/>
    <property type="match status" value="1"/>
</dbReference>
<keyword evidence="5" id="KW-0539">Nucleus</keyword>
<dbReference type="EMBL" id="BGPR01001308">
    <property type="protein sequence ID" value="GBM50710.1"/>
    <property type="molecule type" value="Genomic_DNA"/>
</dbReference>
<reference evidence="9 10" key="1">
    <citation type="journal article" date="2019" name="Sci. Rep.">
        <title>Orb-weaving spider Araneus ventricosus genome elucidates the spidroin gene catalogue.</title>
        <authorList>
            <person name="Kono N."/>
            <person name="Nakamura H."/>
            <person name="Ohtoshi R."/>
            <person name="Moran D.A.P."/>
            <person name="Shinohara A."/>
            <person name="Yoshida Y."/>
            <person name="Fujiwara M."/>
            <person name="Mori M."/>
            <person name="Tomita M."/>
            <person name="Arakawa K."/>
        </authorList>
    </citation>
    <scope>NUCLEOTIDE SEQUENCE [LARGE SCALE GENOMIC DNA]</scope>
</reference>
<dbReference type="OrthoDB" id="68020at2759"/>
<dbReference type="InterPro" id="IPR056467">
    <property type="entry name" value="eWH_GTF3C1"/>
</dbReference>
<feature type="compositionally biased region" description="Basic and acidic residues" evidence="6">
    <location>
        <begin position="1471"/>
        <end position="1481"/>
    </location>
</feature>
<keyword evidence="2" id="KW-0597">Phosphoprotein</keyword>
<feature type="domain" description="B-block binding subunit of TFIIIC" evidence="7">
    <location>
        <begin position="176"/>
        <end position="250"/>
    </location>
</feature>
<dbReference type="GO" id="GO:0006384">
    <property type="term" value="P:transcription initiation at RNA polymerase III promoter"/>
    <property type="evidence" value="ECO:0007669"/>
    <property type="project" value="InterPro"/>
</dbReference>
<dbReference type="GO" id="GO:0003677">
    <property type="term" value="F:DNA binding"/>
    <property type="evidence" value="ECO:0007669"/>
    <property type="project" value="UniProtKB-KW"/>
</dbReference>
<feature type="compositionally biased region" description="Polar residues" evidence="6">
    <location>
        <begin position="681"/>
        <end position="695"/>
    </location>
</feature>
<evidence type="ECO:0000256" key="4">
    <source>
        <dbReference type="ARBA" id="ARBA00023163"/>
    </source>
</evidence>
<dbReference type="Proteomes" id="UP000499080">
    <property type="component" value="Unassembled WGS sequence"/>
</dbReference>
<proteinExistence type="predicted"/>
<evidence type="ECO:0000313" key="10">
    <source>
        <dbReference type="Proteomes" id="UP000499080"/>
    </source>
</evidence>
<feature type="region of interest" description="Disordered" evidence="6">
    <location>
        <begin position="1766"/>
        <end position="1791"/>
    </location>
</feature>
<keyword evidence="10" id="KW-1185">Reference proteome</keyword>
<keyword evidence="4" id="KW-0804">Transcription</keyword>
<protein>
    <submittedName>
        <fullName evidence="9">General transcription factor 3C polypeptide 1</fullName>
    </submittedName>
</protein>
<sequence length="1918" mass="218107">MAKDYDFVSGLLDEVALEGLDGITLEMLWQRLRDRPSFAIPVDEDSKIFFWKIVAMHKDLEIYELPKPRKFYPIYNRYDHIDPELGVVVEPEKLDPDPYAPVVPIKDGDVRGSCSTYDKRKCITSEIRHDNVLLISLKEAEDTWGDSLVLVASPKVRLISLIGTVTNPLIDLSLEAYCLLERIGRSRYLGEVTQGEGGLLSLKASFCKQLHYYRKKLTLKGLVTKQNHYMKNKKGTTCTGSLFHLTRFYVQRKTKMATWMKCLCDILKDKPQNQEACKVLKEEMKIPDRTFKKLFYKPFQRWVKLVSVTCQEFYPDGTQKDWFTVNGQPKFVKVCQLLRHCDEEGDDKDDDEEANGNKGGILPVNIHFDSSKIYYGIPLVHQLYGHIKDAGPEGVSAGDLGRTMTLPRLDIRGLLTLLSRKGHIISVLQDRGRQKVKKYIAKIYADQNTDYSSLKDQDILSKKPVHVNGESVNHNSGKHKDSDIEGTDNEAPPTKRARMDQEIEETSVQASETTIQNDRPKVSEVDSNYQNIVSQVLELQNESHFTGKAPKVVSFSESPSVPPPYAGTTQLTSRKLKRSNMILEYLKSERLTTLSDLQKHIMEKEKQEGYSFKLDKKSTARLVYSLYNNKKIKIFKGVIKLDDEQTEIEFICNNSLDKSDPLIQVAIEQAKFKYFGVSKKTSNKTPHANKQESTFSVPNSSSAASPNKSAPGKEKSAKKPATKQTTEVIVKYPRMTPKFLRAKALHSFLFYLVNKHKGNPGNNEEQVIYDDALNWRRFVPPLLERIGEGWVYLSDIYSRMPLSLFVKIVHFNHGFPGLNQYLENEEKSHYLIKFLPQNLRNNLMNNRKYLFSTNEVIKILCYLGLVSIGPSAGKQKDQLFLYVHKHASIKDTTISPSGYVHIKKDMNYEVKTYTFESEDDIETFWLDLENIAFHTSLGKFSAAAGKTIRITEADYKPELILATKNKQFNEVVDNGNIPGDGLGAGGFDSSLYLHCRRNWQNTATTQPPTNSQKPYPKRDTALVSIQNLLKHNDKPSTETRTRLQRLTKNALLTQKDNKLAVNKSSDKKKVIVSAAKFPNKRERTKVRTVKMRHTKKRAPYYDEKDKAAIMKMDKARCTWTSQEDSFLLLCKVASSFLDPHYCKNLVVPYTVVRDLLYKQVPEISENKTSRACQRRLRYMMLNPETINNVNVFLGEALQDDELVKEFNVPKPPKTNEEVWASMFTTVVKKLLEKFTSSASERCKNFVLPRSRGELEKHYELKSYYKTNQNYKDLYKAPKSVEDIRKFVLSSLILSAMAVTDDTEWSYLLHKLYQCFPDNYISSAVTSLRKAGILAVKKRTYRTDLKRSLQSSGPYKFSVNYSNAMLTKFPVKIFKEAERLFNKLKSLEPGADEELIGDVPPGFAAAVLSLMQTKQLYIETRIPSQIILFDSSLSKEARSNIVERMINTLSDKESTELSRLLNDDSITTTAVKNKEDSAKEKSSVVSETTPDDMSFTDDLSPMDNSQMSEVQRFASASRFALYLLRQEMSQPPKERVQHAQDYIVLNSCSVICHLEPKCDMPDLPIIPAGIIENSSDQDTLKTSKQAVCITKDKMLLTNDKIAEISQQLVQFIPSNIFLPNQNYVNQIEAVYKNYASNVLLDAKCVFDTIYRSGVVGITEKEIWKKFRVLSGNITVLEHLDIFCKSGLAIRAGIVEFNYVCGCFAKNYVLPIFRSVHLPTKNKKNNAGCPEVSDSVSENPNTSVLPYSETNFESNDVQCTEADSEADQSMCTDGAADDEEQQVSSNVSRNSLPSSTKTETLYFIPRTWRNPDGGLNKPTFFSLLSTVLSHIISMPGISSFQVCEQFSVTLPPVQTLELIEILEKASCVFKYYCKPLKKKSLFSSPRTISVTKNREPEDVDHIEPYPDAVCKIADLRSAIQ</sequence>
<evidence type="ECO:0000256" key="1">
    <source>
        <dbReference type="ARBA" id="ARBA00004123"/>
    </source>
</evidence>
<organism evidence="9 10">
    <name type="scientific">Araneus ventricosus</name>
    <name type="common">Orbweaver spider</name>
    <name type="synonym">Epeira ventricosa</name>
    <dbReference type="NCBI Taxonomy" id="182803"/>
    <lineage>
        <taxon>Eukaryota</taxon>
        <taxon>Metazoa</taxon>
        <taxon>Ecdysozoa</taxon>
        <taxon>Arthropoda</taxon>
        <taxon>Chelicerata</taxon>
        <taxon>Arachnida</taxon>
        <taxon>Araneae</taxon>
        <taxon>Araneomorphae</taxon>
        <taxon>Entelegynae</taxon>
        <taxon>Araneoidea</taxon>
        <taxon>Araneidae</taxon>
        <taxon>Araneus</taxon>
    </lineage>
</organism>
<comment type="subcellular location">
    <subcellularLocation>
        <location evidence="1">Nucleus</location>
    </subcellularLocation>
</comment>
<name>A0A4Y2GAK8_ARAVE</name>
<dbReference type="GO" id="GO:0000127">
    <property type="term" value="C:transcription factor TFIIIC complex"/>
    <property type="evidence" value="ECO:0007669"/>
    <property type="project" value="InterPro"/>
</dbReference>
<feature type="region of interest" description="Disordered" evidence="6">
    <location>
        <begin position="466"/>
        <end position="499"/>
    </location>
</feature>
<dbReference type="InterPro" id="IPR007309">
    <property type="entry name" value="TFIIIC_Bblock-bd"/>
</dbReference>
<evidence type="ECO:0000256" key="5">
    <source>
        <dbReference type="ARBA" id="ARBA00023242"/>
    </source>
</evidence>
<evidence type="ECO:0000256" key="3">
    <source>
        <dbReference type="ARBA" id="ARBA00023125"/>
    </source>
</evidence>
<dbReference type="InterPro" id="IPR035625">
    <property type="entry name" value="Tfc3-like_eWH"/>
</dbReference>
<evidence type="ECO:0000256" key="2">
    <source>
        <dbReference type="ARBA" id="ARBA00022553"/>
    </source>
</evidence>
<accession>A0A4Y2GAK8</accession>
<dbReference type="GO" id="GO:0005634">
    <property type="term" value="C:nucleus"/>
    <property type="evidence" value="ECO:0007669"/>
    <property type="project" value="UniProtKB-SubCell"/>
</dbReference>
<feature type="compositionally biased region" description="Low complexity" evidence="6">
    <location>
        <begin position="1781"/>
        <end position="1791"/>
    </location>
</feature>
<evidence type="ECO:0000259" key="7">
    <source>
        <dbReference type="Pfam" id="PF04182"/>
    </source>
</evidence>
<keyword evidence="3" id="KW-0238">DNA-binding</keyword>
<dbReference type="Pfam" id="PF24101">
    <property type="entry name" value="WHD_GTF3C1"/>
    <property type="match status" value="1"/>
</dbReference>
<dbReference type="CDD" id="cd16169">
    <property type="entry name" value="Tau138_eWH"/>
    <property type="match status" value="1"/>
</dbReference>
<feature type="compositionally biased region" description="Low complexity" evidence="6">
    <location>
        <begin position="696"/>
        <end position="710"/>
    </location>
</feature>
<evidence type="ECO:0000256" key="6">
    <source>
        <dbReference type="SAM" id="MobiDB-lite"/>
    </source>
</evidence>
<feature type="region of interest" description="Disordered" evidence="6">
    <location>
        <begin position="681"/>
        <end position="723"/>
    </location>
</feature>
<dbReference type="InterPro" id="IPR044210">
    <property type="entry name" value="Tfc3-like"/>
</dbReference>
<dbReference type="PANTHER" id="PTHR15180">
    <property type="entry name" value="GENERAL TRANSCRIPTION FACTOR 3C POLYPEPTIDE 1"/>
    <property type="match status" value="1"/>
</dbReference>